<dbReference type="EMBL" id="KN836461">
    <property type="protein sequence ID" value="KIK32019.1"/>
    <property type="molecule type" value="Genomic_DNA"/>
</dbReference>
<evidence type="ECO:0000313" key="2">
    <source>
        <dbReference type="EMBL" id="KIK32019.1"/>
    </source>
</evidence>
<dbReference type="Proteomes" id="UP000054485">
    <property type="component" value="Unassembled WGS sequence"/>
</dbReference>
<dbReference type="OrthoDB" id="2692757at2759"/>
<accession>A0A0D0A1M4</accession>
<reference evidence="3" key="2">
    <citation type="submission" date="2015-01" db="EMBL/GenBank/DDBJ databases">
        <title>Evolutionary Origins and Diversification of the Mycorrhizal Mutualists.</title>
        <authorList>
            <consortium name="DOE Joint Genome Institute"/>
            <consortium name="Mycorrhizal Genomics Consortium"/>
            <person name="Kohler A."/>
            <person name="Kuo A."/>
            <person name="Nagy L.G."/>
            <person name="Floudas D."/>
            <person name="Copeland A."/>
            <person name="Barry K.W."/>
            <person name="Cichocki N."/>
            <person name="Veneault-Fourrey C."/>
            <person name="LaButti K."/>
            <person name="Lindquist E.A."/>
            <person name="Lipzen A."/>
            <person name="Lundell T."/>
            <person name="Morin E."/>
            <person name="Murat C."/>
            <person name="Riley R."/>
            <person name="Ohm R."/>
            <person name="Sun H."/>
            <person name="Tunlid A."/>
            <person name="Henrissat B."/>
            <person name="Grigoriev I.V."/>
            <person name="Hibbett D.S."/>
            <person name="Martin F."/>
        </authorList>
    </citation>
    <scope>NUCLEOTIDE SEQUENCE [LARGE SCALE GENOMIC DNA]</scope>
    <source>
        <strain evidence="3">UH-Slu-Lm8-n1</strain>
    </source>
</reference>
<protein>
    <submittedName>
        <fullName evidence="2">Uncharacterized protein</fullName>
    </submittedName>
</protein>
<reference evidence="2 3" key="1">
    <citation type="submission" date="2014-04" db="EMBL/GenBank/DDBJ databases">
        <authorList>
            <consortium name="DOE Joint Genome Institute"/>
            <person name="Kuo A."/>
            <person name="Ruytinx J."/>
            <person name="Rineau F."/>
            <person name="Colpaert J."/>
            <person name="Kohler A."/>
            <person name="Nagy L.G."/>
            <person name="Floudas D."/>
            <person name="Copeland A."/>
            <person name="Barry K.W."/>
            <person name="Cichocki N."/>
            <person name="Veneault-Fourrey C."/>
            <person name="LaButti K."/>
            <person name="Lindquist E.A."/>
            <person name="Lipzen A."/>
            <person name="Lundell T."/>
            <person name="Morin E."/>
            <person name="Murat C."/>
            <person name="Sun H."/>
            <person name="Tunlid A."/>
            <person name="Henrissat B."/>
            <person name="Grigoriev I.V."/>
            <person name="Hibbett D.S."/>
            <person name="Martin F."/>
            <person name="Nordberg H.P."/>
            <person name="Cantor M.N."/>
            <person name="Hua S.X."/>
        </authorList>
    </citation>
    <scope>NUCLEOTIDE SEQUENCE [LARGE SCALE GENOMIC DNA]</scope>
    <source>
        <strain evidence="2 3">UH-Slu-Lm8-n1</strain>
    </source>
</reference>
<evidence type="ECO:0000313" key="3">
    <source>
        <dbReference type="Proteomes" id="UP000054485"/>
    </source>
</evidence>
<evidence type="ECO:0000256" key="1">
    <source>
        <dbReference type="SAM" id="MobiDB-lite"/>
    </source>
</evidence>
<feature type="compositionally biased region" description="Polar residues" evidence="1">
    <location>
        <begin position="213"/>
        <end position="230"/>
    </location>
</feature>
<sequence length="362" mass="40465">MHNGIIIFNWQRVSSLLKSRSAAAAQGLPVGLPVVGQFWTLATAALRLNMLLSLVSSIFSSSSLLLRSSIIRIPLSHDYRELEGDFSAKKVHPGDLKTAAANEAMGGLFVHHLLCSSEPCQQLLTCAGRLRMVFVVLGMAAAAAWWGEFGGPPSHYNLKDYQELEDDFSAKKAHPGDLKTSAANEAIGGFILHGRVRGRFSFVARRASIQVNSSMGSTPPNPINGPTLQTRPHDKDRNRRIRTMMIGEWRRTEFYTRYIFNVFIFPREFEPAPAHFVVLDNYYYIVNHLHHRDQTIDLIWHKLFSHQVSALADEQEIALRAFATTRHGLTRLCVGTQATLRNLKGSCARFANRITSVGSRIL</sequence>
<dbReference type="AlphaFoldDB" id="A0A0D0A1M4"/>
<proteinExistence type="predicted"/>
<gene>
    <name evidence="2" type="ORF">CY34DRAFT_111144</name>
</gene>
<dbReference type="HOGENOM" id="CLU_765433_0_0_1"/>
<feature type="region of interest" description="Disordered" evidence="1">
    <location>
        <begin position="213"/>
        <end position="234"/>
    </location>
</feature>
<name>A0A0D0A1M4_9AGAM</name>
<organism evidence="2 3">
    <name type="scientific">Suillus luteus UH-Slu-Lm8-n1</name>
    <dbReference type="NCBI Taxonomy" id="930992"/>
    <lineage>
        <taxon>Eukaryota</taxon>
        <taxon>Fungi</taxon>
        <taxon>Dikarya</taxon>
        <taxon>Basidiomycota</taxon>
        <taxon>Agaricomycotina</taxon>
        <taxon>Agaricomycetes</taxon>
        <taxon>Agaricomycetidae</taxon>
        <taxon>Boletales</taxon>
        <taxon>Suillineae</taxon>
        <taxon>Suillaceae</taxon>
        <taxon>Suillus</taxon>
    </lineage>
</organism>
<keyword evidence="3" id="KW-1185">Reference proteome</keyword>
<dbReference type="InParanoid" id="A0A0D0A1M4"/>